<evidence type="ECO:0008006" key="4">
    <source>
        <dbReference type="Google" id="ProtNLM"/>
    </source>
</evidence>
<dbReference type="eggNOG" id="ENOG502SI2I">
    <property type="taxonomic scope" value="Eukaryota"/>
</dbReference>
<name>N1QGV7_SPHMS</name>
<dbReference type="HOGENOM" id="CLU_023458_0_0_1"/>
<dbReference type="RefSeq" id="XP_016759825.1">
    <property type="nucleotide sequence ID" value="XM_016902580.1"/>
</dbReference>
<dbReference type="AlphaFoldDB" id="N1QGV7"/>
<gene>
    <name evidence="2" type="ORF">SEPMUDRAFT_133710</name>
</gene>
<dbReference type="PANTHER" id="PTHR38886">
    <property type="entry name" value="SESA DOMAIN-CONTAINING PROTEIN"/>
    <property type="match status" value="1"/>
</dbReference>
<dbReference type="STRING" id="692275.N1QGV7"/>
<evidence type="ECO:0000256" key="1">
    <source>
        <dbReference type="SAM" id="MobiDB-lite"/>
    </source>
</evidence>
<evidence type="ECO:0000313" key="2">
    <source>
        <dbReference type="EMBL" id="EMF11704.1"/>
    </source>
</evidence>
<dbReference type="EMBL" id="KB456265">
    <property type="protein sequence ID" value="EMF11704.1"/>
    <property type="molecule type" value="Genomic_DNA"/>
</dbReference>
<feature type="region of interest" description="Disordered" evidence="1">
    <location>
        <begin position="294"/>
        <end position="359"/>
    </location>
</feature>
<feature type="compositionally biased region" description="Low complexity" evidence="1">
    <location>
        <begin position="335"/>
        <end position="349"/>
    </location>
</feature>
<feature type="region of interest" description="Disordered" evidence="1">
    <location>
        <begin position="691"/>
        <end position="783"/>
    </location>
</feature>
<sequence>MALKSSLSVGDILKLSHTAWKLGRAFTRGTKGAPSEFAEVERELNGLSEALKLVAESLHEDDSILSQAEDQTKHAVNTIFESVAKTLQDLESFVERYQVIKKHDSGYDFLEKRSWSSVVLANYRTFKWTTEGGDIHALRTMLQMHVDCIDLTMQALQSRSLTRLKKTVMPVSRNVASIHDKSSADLAQRIRDAHELIAHIVNNPPSSEPRGRRQTASHFPPFHDIAGYQDERNARVVDWNFETGTPSHLRGSISHGRDWCASPIDSAYAGECSRRTSLRRESLTIPALLFATAGENHPPAASTDSRPDIDEEKIEPPMMPPLPPLPLHSTRRLPQRSSSRRSASQSRSAELPPPPVMPFGAPRVRQPVATPSHFFPSHWTESEVTEGVQTARPRMKSPHRETVQAEARSVNLAAKFEQQLLRNAAILCDVRGRLVEFAQHNPEILDMRYNVEMKEACKECRILVIRKRENREYGGTKVVTSVWCLSDDNEVRLQQKLSESQETVPYCSYFEPEKVSLEPPDEPGAGLRFHAEEWGGMLKEEKKTNWINYYFAIESDAINFQSAVFGRMLLGSFRTTKTTVIHKGILGAFAFEEQFANIELLRLWEEDGVETPGAVGGVMALMHISSSFGEGWARWWINNSRQPVTIKEDGVKYARVKGIDVTVVRPGATARRARSASSSVAGVVDTSLLHATPPLPSTSPSLSPSSSPSPSHLSSSSFQPQHQQHQPQHHQPIKTTSAVVFPTPPLPPTTTTTTTAVPITTTTTEKESSSSSSSSSSFKKVSGVRIEFKNEEERGKFLHAAELAQMRSVPLPEL</sequence>
<protein>
    <recommendedName>
        <fullName evidence="4">Fungal N-terminal domain-containing protein</fullName>
    </recommendedName>
</protein>
<evidence type="ECO:0000313" key="3">
    <source>
        <dbReference type="Proteomes" id="UP000016931"/>
    </source>
</evidence>
<dbReference type="GeneID" id="27899717"/>
<keyword evidence="3" id="KW-1185">Reference proteome</keyword>
<dbReference type="PANTHER" id="PTHR38886:SF1">
    <property type="entry name" value="NACHT-NTPASE AND P-LOOP NTPASES N-TERMINAL DOMAIN-CONTAINING PROTEIN"/>
    <property type="match status" value="1"/>
</dbReference>
<dbReference type="Proteomes" id="UP000016931">
    <property type="component" value="Unassembled WGS sequence"/>
</dbReference>
<feature type="compositionally biased region" description="Low complexity" evidence="1">
    <location>
        <begin position="749"/>
        <end position="777"/>
    </location>
</feature>
<feature type="compositionally biased region" description="Low complexity" evidence="1">
    <location>
        <begin position="691"/>
        <end position="726"/>
    </location>
</feature>
<feature type="compositionally biased region" description="Pro residues" evidence="1">
    <location>
        <begin position="317"/>
        <end position="326"/>
    </location>
</feature>
<accession>N1QGV7</accession>
<reference evidence="2 3" key="1">
    <citation type="journal article" date="2012" name="PLoS Pathog.">
        <title>Diverse lifestyles and strategies of plant pathogenesis encoded in the genomes of eighteen Dothideomycetes fungi.</title>
        <authorList>
            <person name="Ohm R.A."/>
            <person name="Feau N."/>
            <person name="Henrissat B."/>
            <person name="Schoch C.L."/>
            <person name="Horwitz B.A."/>
            <person name="Barry K.W."/>
            <person name="Condon B.J."/>
            <person name="Copeland A.C."/>
            <person name="Dhillon B."/>
            <person name="Glaser F."/>
            <person name="Hesse C.N."/>
            <person name="Kosti I."/>
            <person name="LaButti K."/>
            <person name="Lindquist E.A."/>
            <person name="Lucas S."/>
            <person name="Salamov A.A."/>
            <person name="Bradshaw R.E."/>
            <person name="Ciuffetti L."/>
            <person name="Hamelin R.C."/>
            <person name="Kema G.H.J."/>
            <person name="Lawrence C."/>
            <person name="Scott J.A."/>
            <person name="Spatafora J.W."/>
            <person name="Turgeon B.G."/>
            <person name="de Wit P.J.G.M."/>
            <person name="Zhong S."/>
            <person name="Goodwin S.B."/>
            <person name="Grigoriev I.V."/>
        </authorList>
    </citation>
    <scope>NUCLEOTIDE SEQUENCE [LARGE SCALE GENOMIC DNA]</scope>
    <source>
        <strain evidence="2 3">SO2202</strain>
    </source>
</reference>
<proteinExistence type="predicted"/>
<dbReference type="OMA" id="AYAEQMC"/>
<organism evidence="2 3">
    <name type="scientific">Sphaerulina musiva (strain SO2202)</name>
    <name type="common">Poplar stem canker fungus</name>
    <name type="synonym">Septoria musiva</name>
    <dbReference type="NCBI Taxonomy" id="692275"/>
    <lineage>
        <taxon>Eukaryota</taxon>
        <taxon>Fungi</taxon>
        <taxon>Dikarya</taxon>
        <taxon>Ascomycota</taxon>
        <taxon>Pezizomycotina</taxon>
        <taxon>Dothideomycetes</taxon>
        <taxon>Dothideomycetidae</taxon>
        <taxon>Mycosphaerellales</taxon>
        <taxon>Mycosphaerellaceae</taxon>
        <taxon>Sphaerulina</taxon>
    </lineage>
</organism>
<dbReference type="OrthoDB" id="5404564at2759"/>